<organism evidence="3 4">
    <name type="scientific">Colletotrichum tabaci</name>
    <dbReference type="NCBI Taxonomy" id="1209068"/>
    <lineage>
        <taxon>Eukaryota</taxon>
        <taxon>Fungi</taxon>
        <taxon>Dikarya</taxon>
        <taxon>Ascomycota</taxon>
        <taxon>Pezizomycotina</taxon>
        <taxon>Sordariomycetes</taxon>
        <taxon>Hypocreomycetidae</taxon>
        <taxon>Glomerellales</taxon>
        <taxon>Glomerellaceae</taxon>
        <taxon>Colletotrichum</taxon>
        <taxon>Colletotrichum destructivum species complex</taxon>
    </lineage>
</organism>
<dbReference type="InterPro" id="IPR027417">
    <property type="entry name" value="P-loop_NTPase"/>
</dbReference>
<evidence type="ECO:0000313" key="3">
    <source>
        <dbReference type="EMBL" id="KAK6206232.1"/>
    </source>
</evidence>
<dbReference type="SMART" id="SM00490">
    <property type="entry name" value="HELICc"/>
    <property type="match status" value="1"/>
</dbReference>
<dbReference type="SUPFAM" id="SSF52540">
    <property type="entry name" value="P-loop containing nucleoside triphosphate hydrolases"/>
    <property type="match status" value="2"/>
</dbReference>
<dbReference type="GO" id="GO:0004386">
    <property type="term" value="F:helicase activity"/>
    <property type="evidence" value="ECO:0007669"/>
    <property type="project" value="UniProtKB-KW"/>
</dbReference>
<evidence type="ECO:0000259" key="2">
    <source>
        <dbReference type="SMART" id="SM00490"/>
    </source>
</evidence>
<comment type="caution">
    <text evidence="3">The sequence shown here is derived from an EMBL/GenBank/DDBJ whole genome shotgun (WGS) entry which is preliminary data.</text>
</comment>
<keyword evidence="3" id="KW-0547">Nucleotide-binding</keyword>
<feature type="region of interest" description="Disordered" evidence="1">
    <location>
        <begin position="175"/>
        <end position="226"/>
    </location>
</feature>
<keyword evidence="3" id="KW-0378">Hydrolase</keyword>
<dbReference type="AlphaFoldDB" id="A0AAV9SSA5"/>
<dbReference type="Proteomes" id="UP001327957">
    <property type="component" value="Unassembled WGS sequence"/>
</dbReference>
<dbReference type="InterPro" id="IPR001650">
    <property type="entry name" value="Helicase_C-like"/>
</dbReference>
<accession>A0AAV9SSA5</accession>
<dbReference type="EMBL" id="JASAOK010000056">
    <property type="protein sequence ID" value="KAK6206232.1"/>
    <property type="molecule type" value="Genomic_DNA"/>
</dbReference>
<dbReference type="Pfam" id="PF00271">
    <property type="entry name" value="Helicase_C"/>
    <property type="match status" value="1"/>
</dbReference>
<keyword evidence="3" id="KW-0347">Helicase</keyword>
<protein>
    <submittedName>
        <fullName evidence="3">DNA repair helicase</fullName>
    </submittedName>
</protein>
<feature type="compositionally biased region" description="Basic and acidic residues" evidence="1">
    <location>
        <begin position="206"/>
        <end position="215"/>
    </location>
</feature>
<keyword evidence="3" id="KW-0067">ATP-binding</keyword>
<dbReference type="Gene3D" id="3.40.50.300">
    <property type="entry name" value="P-loop containing nucleotide triphosphate hydrolases"/>
    <property type="match status" value="2"/>
</dbReference>
<proteinExistence type="predicted"/>
<feature type="region of interest" description="Disordered" evidence="1">
    <location>
        <begin position="1"/>
        <end position="29"/>
    </location>
</feature>
<name>A0AAV9SSA5_9PEZI</name>
<sequence length="728" mass="80255">MDSNAESPNARLSATASLQPEVTHGLKRPMDYPITPSHQIAIPGEASVQTIPPQTRSTVSDFPLPFADSTFHHDPLLLARSRVERDAQAVDEDLVQALLATGAFPRIISEQRLASVFLRLEFDGRDLYRLPTPIECDGQFRIALDQAISFCKGQITNETDARKVTLHWEIRSRNDVPGENADAGLEDEEIPPNAGQEKSVLGDNEDTNKKDHASDESNAEEGDDDEVVFLGAAPVEQLPDAAEMSVDDLMESSDDIAGSRKTCLFFGHDERHTSKDPKNCRQFPGTRRKLRPHQLDDIRRAVEQAGTDGHLGALLAHPMGVGKTITYQGVIAVRRLAYISQSHAAAHPETHANQDGSRRCALPGRPFGIQCACETDGLTARFLGKFPDGATLIMASSSVAPQTVKDARAYFRPTVTIHLPASGQLGKPGSAETFDFINVVDWKRTARSDMAIITKSHDVRQLDLAIHLPGLVRLQGTPIETRWRNIVDGIGHGKGLPIPPKYLDKARVPAEIWNSMDDILADCSQIRSLLDICTEAFQDRQVYPEDAEYGPGFGGPKNVVVVAKWPIVAYLIQLWFEKQGDDRFRTALVHSGVPGDERQKIIDWFREFNEPHAGAGAEYEPKRRTKVFITTYTVSGTGLDARKVANYCVHFGVMKNVNEERQASGRVDRQGQPLKSFVYHLESMAEPLDQLTALMRDTRSAIIGEGGLLEEVVRLVKPQSQAGQAGPQ</sequence>
<evidence type="ECO:0000313" key="4">
    <source>
        <dbReference type="Proteomes" id="UP001327957"/>
    </source>
</evidence>
<reference evidence="3 4" key="1">
    <citation type="submission" date="2023-04" db="EMBL/GenBank/DDBJ databases">
        <title>Colletotrichum tabacum stain YC1 causing leaf anthracnose on Nicotiana tabacum(L.) cv.</title>
        <authorList>
            <person name="Ji Z."/>
            <person name="Wang M."/>
            <person name="Zhang J."/>
            <person name="Wang N."/>
            <person name="Zhou Z."/>
        </authorList>
    </citation>
    <scope>NUCLEOTIDE SEQUENCE [LARGE SCALE GENOMIC DNA]</scope>
    <source>
        <strain evidence="3 4">YC1</strain>
    </source>
</reference>
<keyword evidence="4" id="KW-1185">Reference proteome</keyword>
<feature type="compositionally biased region" description="Acidic residues" evidence="1">
    <location>
        <begin position="217"/>
        <end position="226"/>
    </location>
</feature>
<gene>
    <name evidence="3" type="ORF">QIS74_13651</name>
</gene>
<evidence type="ECO:0000256" key="1">
    <source>
        <dbReference type="SAM" id="MobiDB-lite"/>
    </source>
</evidence>
<feature type="domain" description="Helicase C-terminal" evidence="2">
    <location>
        <begin position="570"/>
        <end position="671"/>
    </location>
</feature>
<feature type="compositionally biased region" description="Polar residues" evidence="1">
    <location>
        <begin position="1"/>
        <end position="20"/>
    </location>
</feature>